<feature type="compositionally biased region" description="Low complexity" evidence="1">
    <location>
        <begin position="164"/>
        <end position="178"/>
    </location>
</feature>
<feature type="compositionally biased region" description="Low complexity" evidence="1">
    <location>
        <begin position="40"/>
        <end position="63"/>
    </location>
</feature>
<comment type="caution">
    <text evidence="2">The sequence shown here is derived from an EMBL/GenBank/DDBJ whole genome shotgun (WGS) entry which is preliminary data.</text>
</comment>
<name>A0ABU6ZF10_9FABA</name>
<feature type="compositionally biased region" description="Polar residues" evidence="1">
    <location>
        <begin position="1"/>
        <end position="16"/>
    </location>
</feature>
<feature type="region of interest" description="Disordered" evidence="1">
    <location>
        <begin position="1"/>
        <end position="64"/>
    </location>
</feature>
<gene>
    <name evidence="2" type="ORF">PIB30_045797</name>
</gene>
<feature type="region of interest" description="Disordered" evidence="1">
    <location>
        <begin position="158"/>
        <end position="178"/>
    </location>
</feature>
<dbReference type="Proteomes" id="UP001341840">
    <property type="component" value="Unassembled WGS sequence"/>
</dbReference>
<accession>A0ABU6ZF10</accession>
<dbReference type="EMBL" id="JASCZI010272142">
    <property type="protein sequence ID" value="MED6220541.1"/>
    <property type="molecule type" value="Genomic_DNA"/>
</dbReference>
<evidence type="ECO:0000313" key="3">
    <source>
        <dbReference type="Proteomes" id="UP001341840"/>
    </source>
</evidence>
<proteinExistence type="predicted"/>
<evidence type="ECO:0000256" key="1">
    <source>
        <dbReference type="SAM" id="MobiDB-lite"/>
    </source>
</evidence>
<reference evidence="2 3" key="1">
    <citation type="journal article" date="2023" name="Plants (Basel)">
        <title>Bridging the Gap: Combining Genomics and Transcriptomics Approaches to Understand Stylosanthes scabra, an Orphan Legume from the Brazilian Caatinga.</title>
        <authorList>
            <person name="Ferreira-Neto J.R.C."/>
            <person name="da Silva M.D."/>
            <person name="Binneck E."/>
            <person name="de Melo N.F."/>
            <person name="da Silva R.H."/>
            <person name="de Melo A.L.T.M."/>
            <person name="Pandolfi V."/>
            <person name="Bustamante F.O."/>
            <person name="Brasileiro-Vidal A.C."/>
            <person name="Benko-Iseppon A.M."/>
        </authorList>
    </citation>
    <scope>NUCLEOTIDE SEQUENCE [LARGE SCALE GENOMIC DNA]</scope>
    <source>
        <tissue evidence="2">Leaves</tissue>
    </source>
</reference>
<evidence type="ECO:0000313" key="2">
    <source>
        <dbReference type="EMBL" id="MED6220541.1"/>
    </source>
</evidence>
<protein>
    <submittedName>
        <fullName evidence="2">Uncharacterized protein</fullName>
    </submittedName>
</protein>
<organism evidence="2 3">
    <name type="scientific">Stylosanthes scabra</name>
    <dbReference type="NCBI Taxonomy" id="79078"/>
    <lineage>
        <taxon>Eukaryota</taxon>
        <taxon>Viridiplantae</taxon>
        <taxon>Streptophyta</taxon>
        <taxon>Embryophyta</taxon>
        <taxon>Tracheophyta</taxon>
        <taxon>Spermatophyta</taxon>
        <taxon>Magnoliopsida</taxon>
        <taxon>eudicotyledons</taxon>
        <taxon>Gunneridae</taxon>
        <taxon>Pentapetalae</taxon>
        <taxon>rosids</taxon>
        <taxon>fabids</taxon>
        <taxon>Fabales</taxon>
        <taxon>Fabaceae</taxon>
        <taxon>Papilionoideae</taxon>
        <taxon>50 kb inversion clade</taxon>
        <taxon>dalbergioids sensu lato</taxon>
        <taxon>Dalbergieae</taxon>
        <taxon>Pterocarpus clade</taxon>
        <taxon>Stylosanthes</taxon>
    </lineage>
</organism>
<keyword evidence="3" id="KW-1185">Reference proteome</keyword>
<sequence length="178" mass="18756">MQGASAGTTLRFNQYMPTPRARGINTSKWPMPRFIPPARTNSSKDNNTGGSSGNNNSTPNNNSFAPKTVLQFDVDAAAGSIVNGFEATSSFSILSFQLTPRGNGKPFGRAFFLSGPILSGAMCGPLEDAAIAEGGGPPLSPVFLSPHHWAWAGCTPRRSRRSESLGLGRRSTGGASRR</sequence>